<evidence type="ECO:0000256" key="10">
    <source>
        <dbReference type="PIRSR" id="PIRSR001589-3"/>
    </source>
</evidence>
<dbReference type="Proteomes" id="UP000010798">
    <property type="component" value="Chromosome"/>
</dbReference>
<dbReference type="STRING" id="886293.Sinac_3906"/>
<feature type="domain" description="Glutamine amidotransferase type-2" evidence="11">
    <location>
        <begin position="2"/>
        <end position="220"/>
    </location>
</feature>
<evidence type="ECO:0000256" key="4">
    <source>
        <dbReference type="ARBA" id="ARBA00022741"/>
    </source>
</evidence>
<dbReference type="GO" id="GO:0005829">
    <property type="term" value="C:cytosol"/>
    <property type="evidence" value="ECO:0007669"/>
    <property type="project" value="TreeGrafter"/>
</dbReference>
<dbReference type="KEGG" id="saci:Sinac_3906"/>
<organism evidence="12 13">
    <name type="scientific">Singulisphaera acidiphila (strain ATCC BAA-1392 / DSM 18658 / VKM B-2454 / MOB10)</name>
    <dbReference type="NCBI Taxonomy" id="886293"/>
    <lineage>
        <taxon>Bacteria</taxon>
        <taxon>Pseudomonadati</taxon>
        <taxon>Planctomycetota</taxon>
        <taxon>Planctomycetia</taxon>
        <taxon>Isosphaerales</taxon>
        <taxon>Isosphaeraceae</taxon>
        <taxon>Singulisphaera</taxon>
    </lineage>
</organism>
<keyword evidence="6 8" id="KW-0315">Glutamine amidotransferase</keyword>
<reference evidence="12 13" key="1">
    <citation type="submission" date="2012-02" db="EMBL/GenBank/DDBJ databases">
        <title>Complete sequence of chromosome of Singulisphaera acidiphila DSM 18658.</title>
        <authorList>
            <consortium name="US DOE Joint Genome Institute (JGI-PGF)"/>
            <person name="Lucas S."/>
            <person name="Copeland A."/>
            <person name="Lapidus A."/>
            <person name="Glavina del Rio T."/>
            <person name="Dalin E."/>
            <person name="Tice H."/>
            <person name="Bruce D."/>
            <person name="Goodwin L."/>
            <person name="Pitluck S."/>
            <person name="Peters L."/>
            <person name="Ovchinnikova G."/>
            <person name="Chertkov O."/>
            <person name="Kyrpides N."/>
            <person name="Mavromatis K."/>
            <person name="Ivanova N."/>
            <person name="Brettin T."/>
            <person name="Detter J.C."/>
            <person name="Han C."/>
            <person name="Larimer F."/>
            <person name="Land M."/>
            <person name="Hauser L."/>
            <person name="Markowitz V."/>
            <person name="Cheng J.-F."/>
            <person name="Hugenholtz P."/>
            <person name="Woyke T."/>
            <person name="Wu D."/>
            <person name="Tindall B."/>
            <person name="Pomrenke H."/>
            <person name="Brambilla E."/>
            <person name="Klenk H.-P."/>
            <person name="Eisen J.A."/>
        </authorList>
    </citation>
    <scope>NUCLEOTIDE SEQUENCE [LARGE SCALE GENOMIC DNA]</scope>
    <source>
        <strain evidence="13">ATCC BAA-1392 / DSM 18658 / VKM B-2454 / MOB10</strain>
    </source>
</reference>
<keyword evidence="8" id="KW-0061">Asparagine biosynthesis</keyword>
<evidence type="ECO:0000256" key="7">
    <source>
        <dbReference type="ARBA" id="ARBA00048741"/>
    </source>
</evidence>
<dbReference type="InterPro" id="IPR001962">
    <property type="entry name" value="Asn_synthase"/>
</dbReference>
<dbReference type="Pfam" id="PF00733">
    <property type="entry name" value="Asn_synthase"/>
    <property type="match status" value="1"/>
</dbReference>
<keyword evidence="8" id="KW-0028">Amino-acid biosynthesis</keyword>
<dbReference type="NCBIfam" id="TIGR01536">
    <property type="entry name" value="asn_synth_AEB"/>
    <property type="match status" value="1"/>
</dbReference>
<keyword evidence="13" id="KW-1185">Reference proteome</keyword>
<dbReference type="EC" id="6.3.5.4" evidence="3"/>
<evidence type="ECO:0000256" key="2">
    <source>
        <dbReference type="ARBA" id="ARBA00005752"/>
    </source>
</evidence>
<dbReference type="RefSeq" id="WP_015247268.1">
    <property type="nucleotide sequence ID" value="NC_019892.1"/>
</dbReference>
<dbReference type="Gene3D" id="3.40.50.620">
    <property type="entry name" value="HUPs"/>
    <property type="match status" value="1"/>
</dbReference>
<dbReference type="PIRSF" id="PIRSF001589">
    <property type="entry name" value="Asn_synthetase_glu-h"/>
    <property type="match status" value="1"/>
</dbReference>
<dbReference type="PROSITE" id="PS51278">
    <property type="entry name" value="GATASE_TYPE_2"/>
    <property type="match status" value="1"/>
</dbReference>
<dbReference type="CDD" id="cd00712">
    <property type="entry name" value="AsnB"/>
    <property type="match status" value="1"/>
</dbReference>
<evidence type="ECO:0000256" key="1">
    <source>
        <dbReference type="ARBA" id="ARBA00005187"/>
    </source>
</evidence>
<feature type="binding site" evidence="9">
    <location>
        <position position="305"/>
    </location>
    <ligand>
        <name>ATP</name>
        <dbReference type="ChEBI" id="CHEBI:30616"/>
    </ligand>
</feature>
<accession>L0DFH4</accession>
<dbReference type="PANTHER" id="PTHR43284:SF1">
    <property type="entry name" value="ASPARAGINE SYNTHETASE"/>
    <property type="match status" value="1"/>
</dbReference>
<dbReference type="AlphaFoldDB" id="L0DFH4"/>
<dbReference type="InterPro" id="IPR033738">
    <property type="entry name" value="AsnB_N"/>
</dbReference>
<evidence type="ECO:0000313" key="13">
    <source>
        <dbReference type="Proteomes" id="UP000010798"/>
    </source>
</evidence>
<dbReference type="eggNOG" id="COG0367">
    <property type="taxonomic scope" value="Bacteria"/>
</dbReference>
<dbReference type="InterPro" id="IPR051786">
    <property type="entry name" value="ASN_synthetase/amidase"/>
</dbReference>
<keyword evidence="4 9" id="KW-0547">Nucleotide-binding</keyword>
<sequence length="662" mass="73265">MCGLAGILSTSSSLDAETLGSHVTRMADTLYLRGPDDRGVWTDAEAGIALGFRRLAILDLTPEGHQPMASACGRYVVAFNGEIYNFLTLRKELEGGSAPPFRGHSDTEVLLAAISRWGVRAAVERFVGMFAIALWDRVDRVLYLVRDRIGEKPLYYGWMGGTFLFGSELKALRVHPDFTGEVDREALAAYAQHNYVPGPRSIYKGISKLDPGTILTINPARPGQVLGPVPYWEARQMAEAGLANPFQGTDTEAIDRLDALLRETIAQQMIADVPLGAFLSGGIDSSTIVALMQAQSSRPIETFTIGFHDEGYNEANHAEAVAKHIGTRHTALYVTPAEAMDVIPSLPSSYDEPFADSSQVPTSLVSRLARQSVTVSLSGDGGDELFCGYARYLQLPGLWNMIRKFPRPTRKLLAGAISAVPVKAWDSTSRLLRPLVAGRNLGQHLNGRRVHLFADLLGRCNSPYDIYIQMLRSAGPGSPVLGAGPLSTRFENGSSWQVSDTIQSVMLLDMLMYLPDDIMVKVDRASMGVSLESRAPLLDHRVVEFALSLPRSLKVRDGQSKWLLRQVLYRYVPKELIDRPKMGFGIPIAAWLRGPLRDWAEALLDEGRLRSEGYWNAKLIRSRWSDHLTKQREWTTFIWSVLMFQAWLDAQRAPLVAQELAV</sequence>
<dbReference type="InterPro" id="IPR014729">
    <property type="entry name" value="Rossmann-like_a/b/a_fold"/>
</dbReference>
<comment type="pathway">
    <text evidence="1">Amino-acid biosynthesis; L-asparagine biosynthesis; L-asparagine from L-aspartate (L-Gln route): step 1/1.</text>
</comment>
<name>L0DFH4_SINAD</name>
<evidence type="ECO:0000256" key="9">
    <source>
        <dbReference type="PIRSR" id="PIRSR001589-2"/>
    </source>
</evidence>
<comment type="catalytic activity">
    <reaction evidence="7">
        <text>L-aspartate + L-glutamine + ATP + H2O = L-asparagine + L-glutamate + AMP + diphosphate + H(+)</text>
        <dbReference type="Rhea" id="RHEA:12228"/>
        <dbReference type="ChEBI" id="CHEBI:15377"/>
        <dbReference type="ChEBI" id="CHEBI:15378"/>
        <dbReference type="ChEBI" id="CHEBI:29985"/>
        <dbReference type="ChEBI" id="CHEBI:29991"/>
        <dbReference type="ChEBI" id="CHEBI:30616"/>
        <dbReference type="ChEBI" id="CHEBI:33019"/>
        <dbReference type="ChEBI" id="CHEBI:58048"/>
        <dbReference type="ChEBI" id="CHEBI:58359"/>
        <dbReference type="ChEBI" id="CHEBI:456215"/>
        <dbReference type="EC" id="6.3.5.4"/>
    </reaction>
</comment>
<feature type="binding site" evidence="9">
    <location>
        <position position="106"/>
    </location>
    <ligand>
        <name>L-glutamine</name>
        <dbReference type="ChEBI" id="CHEBI:58359"/>
    </ligand>
</feature>
<evidence type="ECO:0000259" key="11">
    <source>
        <dbReference type="PROSITE" id="PS51278"/>
    </source>
</evidence>
<dbReference type="HOGENOM" id="CLU_014658_3_1_0"/>
<evidence type="ECO:0000256" key="8">
    <source>
        <dbReference type="PIRSR" id="PIRSR001589-1"/>
    </source>
</evidence>
<dbReference type="PANTHER" id="PTHR43284">
    <property type="entry name" value="ASPARAGINE SYNTHETASE (GLUTAMINE-HYDROLYZING)"/>
    <property type="match status" value="1"/>
</dbReference>
<feature type="active site" description="For GATase activity" evidence="8">
    <location>
        <position position="2"/>
    </location>
</feature>
<keyword evidence="5 9" id="KW-0067">ATP-binding</keyword>
<dbReference type="GO" id="GO:0005524">
    <property type="term" value="F:ATP binding"/>
    <property type="evidence" value="ECO:0007669"/>
    <property type="project" value="UniProtKB-KW"/>
</dbReference>
<dbReference type="InterPro" id="IPR006426">
    <property type="entry name" value="Asn_synth_AEB"/>
</dbReference>
<dbReference type="InterPro" id="IPR017932">
    <property type="entry name" value="GATase_2_dom"/>
</dbReference>
<dbReference type="SUPFAM" id="SSF56235">
    <property type="entry name" value="N-terminal nucleophile aminohydrolases (Ntn hydrolases)"/>
    <property type="match status" value="1"/>
</dbReference>
<protein>
    <recommendedName>
        <fullName evidence="3">asparagine synthase (glutamine-hydrolyzing)</fullName>
        <ecNumber evidence="3">6.3.5.4</ecNumber>
    </recommendedName>
</protein>
<dbReference type="SUPFAM" id="SSF52402">
    <property type="entry name" value="Adenine nucleotide alpha hydrolases-like"/>
    <property type="match status" value="1"/>
</dbReference>
<feature type="binding site" evidence="9">
    <location>
        <begin position="378"/>
        <end position="379"/>
    </location>
    <ligand>
        <name>ATP</name>
        <dbReference type="ChEBI" id="CHEBI:30616"/>
    </ligand>
</feature>
<dbReference type="Pfam" id="PF13522">
    <property type="entry name" value="GATase_6"/>
    <property type="match status" value="1"/>
</dbReference>
<evidence type="ECO:0000256" key="6">
    <source>
        <dbReference type="ARBA" id="ARBA00022962"/>
    </source>
</evidence>
<dbReference type="InterPro" id="IPR029055">
    <property type="entry name" value="Ntn_hydrolases_N"/>
</dbReference>
<proteinExistence type="inferred from homology"/>
<evidence type="ECO:0000256" key="5">
    <source>
        <dbReference type="ARBA" id="ARBA00022840"/>
    </source>
</evidence>
<dbReference type="CDD" id="cd01991">
    <property type="entry name" value="Asn_synthase_B_C"/>
    <property type="match status" value="1"/>
</dbReference>
<evidence type="ECO:0000313" key="12">
    <source>
        <dbReference type="EMBL" id="AGA28134.1"/>
    </source>
</evidence>
<evidence type="ECO:0000256" key="3">
    <source>
        <dbReference type="ARBA" id="ARBA00012737"/>
    </source>
</evidence>
<dbReference type="EMBL" id="CP003364">
    <property type="protein sequence ID" value="AGA28134.1"/>
    <property type="molecule type" value="Genomic_DNA"/>
</dbReference>
<comment type="similarity">
    <text evidence="2">Belongs to the asparagine synthetase family.</text>
</comment>
<dbReference type="GO" id="GO:0004066">
    <property type="term" value="F:asparagine synthase (glutamine-hydrolyzing) activity"/>
    <property type="evidence" value="ECO:0007669"/>
    <property type="project" value="UniProtKB-EC"/>
</dbReference>
<dbReference type="GO" id="GO:0006529">
    <property type="term" value="P:asparagine biosynthetic process"/>
    <property type="evidence" value="ECO:0007669"/>
    <property type="project" value="UniProtKB-KW"/>
</dbReference>
<dbReference type="OrthoDB" id="9763290at2"/>
<dbReference type="Gene3D" id="3.60.20.10">
    <property type="entry name" value="Glutamine Phosphoribosylpyrophosphate, subunit 1, domain 1"/>
    <property type="match status" value="1"/>
</dbReference>
<gene>
    <name evidence="12" type="ordered locus">Sinac_3906</name>
</gene>
<feature type="site" description="Important for beta-aspartyl-AMP intermediate formation" evidence="10">
    <location>
        <position position="380"/>
    </location>
</feature>